<comment type="caution">
    <text evidence="1">The sequence shown here is derived from an EMBL/GenBank/DDBJ whole genome shotgun (WGS) entry which is preliminary data.</text>
</comment>
<accession>V6AVD0</accession>
<keyword evidence="2" id="KW-1185">Reference proteome</keyword>
<dbReference type="AlphaFoldDB" id="V6AVD0"/>
<name>V6AVD0_9ARCH</name>
<reference evidence="1 2" key="1">
    <citation type="journal article" date="2013" name="PLoS ONE">
        <title>Enrichment and Genome Sequence of the Group I.1a Ammonia-Oxidizing Archaeon ?Ca. Nitrosotenuis uzonensis? Representing a Clade Globally.</title>
        <authorList>
            <person name="Lebedeva E.V."/>
            <person name="Hatzenpichler R."/>
            <person name="Pelletier E."/>
            <person name="Schuster N."/>
            <person name="Hauzmayer S."/>
            <person name="Bulaev A."/>
            <person name="Grigor'eva N.V."/>
            <person name="Galushko A."/>
            <person name="Schmid M."/>
            <person name="Palatinszky M."/>
            <person name="Le Paslier D."/>
            <person name="Daims H."/>
            <person name="Wagner M."/>
        </authorList>
    </citation>
    <scope>NUCLEOTIDE SEQUENCE [LARGE SCALE GENOMIC DNA]</scope>
    <source>
        <strain evidence="1 2">N4</strain>
    </source>
</reference>
<dbReference type="STRING" id="1407055.NITUZ_40619"/>
<evidence type="ECO:0000313" key="2">
    <source>
        <dbReference type="Proteomes" id="UP000018159"/>
    </source>
</evidence>
<evidence type="ECO:0000313" key="1">
    <source>
        <dbReference type="EMBL" id="CDI06453.1"/>
    </source>
</evidence>
<dbReference type="EMBL" id="CBTY010000009">
    <property type="protein sequence ID" value="CDI06453.1"/>
    <property type="molecule type" value="Genomic_DNA"/>
</dbReference>
<sequence>MYLRKVKNAKTIAKKYVKGKQSYDKK</sequence>
<protein>
    <submittedName>
        <fullName evidence="1">Uncharacterized protein</fullName>
    </submittedName>
</protein>
<organism evidence="1 2">
    <name type="scientific">Candidatus Nitrosotenuis uzonensis</name>
    <dbReference type="NCBI Taxonomy" id="1407055"/>
    <lineage>
        <taxon>Archaea</taxon>
        <taxon>Nitrososphaerota</taxon>
        <taxon>Candidatus Nitrosotenuis</taxon>
    </lineage>
</organism>
<gene>
    <name evidence="1" type="ORF">NITUZ_40619</name>
</gene>
<proteinExistence type="predicted"/>
<dbReference type="Proteomes" id="UP000018159">
    <property type="component" value="Unassembled WGS sequence"/>
</dbReference>